<accession>A0A8J2P3C4</accession>
<keyword evidence="2" id="KW-1185">Reference proteome</keyword>
<proteinExistence type="predicted"/>
<evidence type="ECO:0000313" key="2">
    <source>
        <dbReference type="Proteomes" id="UP000708208"/>
    </source>
</evidence>
<organism evidence="1 2">
    <name type="scientific">Allacma fusca</name>
    <dbReference type="NCBI Taxonomy" id="39272"/>
    <lineage>
        <taxon>Eukaryota</taxon>
        <taxon>Metazoa</taxon>
        <taxon>Ecdysozoa</taxon>
        <taxon>Arthropoda</taxon>
        <taxon>Hexapoda</taxon>
        <taxon>Collembola</taxon>
        <taxon>Symphypleona</taxon>
        <taxon>Sminthuridae</taxon>
        <taxon>Allacma</taxon>
    </lineage>
</organism>
<evidence type="ECO:0000313" key="1">
    <source>
        <dbReference type="EMBL" id="CAG7722525.1"/>
    </source>
</evidence>
<dbReference type="AlphaFoldDB" id="A0A8J2P3C4"/>
<sequence>MAREAIQLSVSDKLAPHRNWQMEVDAFQGVHLDAYRLFPFQRTVVASVLLSDGFLSGTPEGIVSPKLPAFGHMETKGSVKVICKNCVEVKQVAFDGYQFHIDRTVEEKSGERMRCCPSTSK</sequence>
<name>A0A8J2P3C4_9HEXA</name>
<comment type="caution">
    <text evidence="1">The sequence shown here is derived from an EMBL/GenBank/DDBJ whole genome shotgun (WGS) entry which is preliminary data.</text>
</comment>
<dbReference type="Proteomes" id="UP000708208">
    <property type="component" value="Unassembled WGS sequence"/>
</dbReference>
<dbReference type="EMBL" id="CAJVCH010090183">
    <property type="protein sequence ID" value="CAG7722525.1"/>
    <property type="molecule type" value="Genomic_DNA"/>
</dbReference>
<reference evidence="1" key="1">
    <citation type="submission" date="2021-06" db="EMBL/GenBank/DDBJ databases">
        <authorList>
            <person name="Hodson N. C."/>
            <person name="Mongue J. A."/>
            <person name="Jaron S. K."/>
        </authorList>
    </citation>
    <scope>NUCLEOTIDE SEQUENCE</scope>
</reference>
<protein>
    <submittedName>
        <fullName evidence="1">Uncharacterized protein</fullName>
    </submittedName>
</protein>
<gene>
    <name evidence="1" type="ORF">AFUS01_LOCUS11656</name>
</gene>